<dbReference type="Pfam" id="PF12915">
    <property type="entry name" value="DUF3833"/>
    <property type="match status" value="1"/>
</dbReference>
<gene>
    <name evidence="2" type="ORF">GCM10007315_29750</name>
</gene>
<name>A0A918WNK3_9RHOB</name>
<keyword evidence="1" id="KW-0732">Signal</keyword>
<dbReference type="RefSeq" id="WP_189412523.1">
    <property type="nucleotide sequence ID" value="NZ_BMYJ01000010.1"/>
</dbReference>
<dbReference type="Proteomes" id="UP000638981">
    <property type="component" value="Unassembled WGS sequence"/>
</dbReference>
<sequence>MRKRSGLILSLMLSLSACGGAPSQNDPVLSERDLDIEKFFDGHLVAQGQFQDVFGKVRRQFVVDIRGNWDGERLRLVEDFVYEDGSKEQRVWTLKKTGPETWEGTAPGVIGKAVGVEQGDRFNWRYTIDLPVPSAEGPQPPVRVTFDDWIWLMEDGRAFNRAYMSRYGVRVGDVSIWFEKR</sequence>
<keyword evidence="3" id="KW-1185">Reference proteome</keyword>
<comment type="caution">
    <text evidence="2">The sequence shown here is derived from an EMBL/GenBank/DDBJ whole genome shotgun (WGS) entry which is preliminary data.</text>
</comment>
<dbReference type="InterPro" id="IPR024409">
    <property type="entry name" value="DUF3833"/>
</dbReference>
<dbReference type="EMBL" id="BMYJ01000010">
    <property type="protein sequence ID" value="GHC63493.1"/>
    <property type="molecule type" value="Genomic_DNA"/>
</dbReference>
<dbReference type="AlphaFoldDB" id="A0A918WNK3"/>
<reference evidence="2" key="2">
    <citation type="submission" date="2020-09" db="EMBL/GenBank/DDBJ databases">
        <authorList>
            <person name="Sun Q."/>
            <person name="Kim S."/>
        </authorList>
    </citation>
    <scope>NUCLEOTIDE SEQUENCE</scope>
    <source>
        <strain evidence="2">KCTC 23310</strain>
    </source>
</reference>
<organism evidence="2 3">
    <name type="scientific">Neogemmobacter tilapiae</name>
    <dbReference type="NCBI Taxonomy" id="875041"/>
    <lineage>
        <taxon>Bacteria</taxon>
        <taxon>Pseudomonadati</taxon>
        <taxon>Pseudomonadota</taxon>
        <taxon>Alphaproteobacteria</taxon>
        <taxon>Rhodobacterales</taxon>
        <taxon>Paracoccaceae</taxon>
        <taxon>Neogemmobacter</taxon>
    </lineage>
</organism>
<dbReference type="PROSITE" id="PS51257">
    <property type="entry name" value="PROKAR_LIPOPROTEIN"/>
    <property type="match status" value="1"/>
</dbReference>
<evidence type="ECO:0008006" key="4">
    <source>
        <dbReference type="Google" id="ProtNLM"/>
    </source>
</evidence>
<evidence type="ECO:0000313" key="3">
    <source>
        <dbReference type="Proteomes" id="UP000638981"/>
    </source>
</evidence>
<accession>A0A918WNK3</accession>
<evidence type="ECO:0000256" key="1">
    <source>
        <dbReference type="SAM" id="SignalP"/>
    </source>
</evidence>
<feature type="chain" id="PRO_5036767610" description="DUF3833 domain-containing protein" evidence="1">
    <location>
        <begin position="20"/>
        <end position="181"/>
    </location>
</feature>
<feature type="signal peptide" evidence="1">
    <location>
        <begin position="1"/>
        <end position="19"/>
    </location>
</feature>
<evidence type="ECO:0000313" key="2">
    <source>
        <dbReference type="EMBL" id="GHC63493.1"/>
    </source>
</evidence>
<proteinExistence type="predicted"/>
<reference evidence="2" key="1">
    <citation type="journal article" date="2014" name="Int. J. Syst. Evol. Microbiol.">
        <title>Complete genome sequence of Corynebacterium casei LMG S-19264T (=DSM 44701T), isolated from a smear-ripened cheese.</title>
        <authorList>
            <consortium name="US DOE Joint Genome Institute (JGI-PGF)"/>
            <person name="Walter F."/>
            <person name="Albersmeier A."/>
            <person name="Kalinowski J."/>
            <person name="Ruckert C."/>
        </authorList>
    </citation>
    <scope>NUCLEOTIDE SEQUENCE</scope>
    <source>
        <strain evidence="2">KCTC 23310</strain>
    </source>
</reference>
<protein>
    <recommendedName>
        <fullName evidence="4">DUF3833 domain-containing protein</fullName>
    </recommendedName>
</protein>